<evidence type="ECO:0000256" key="12">
    <source>
        <dbReference type="ARBA" id="ARBA00032189"/>
    </source>
</evidence>
<accession>A0AAJ1U4Q0</accession>
<dbReference type="FunFam" id="1.20.120.80:FF:000001">
    <property type="entry name" value="Cytochrome (Ubi)quinol oxidase subunit III"/>
    <property type="match status" value="1"/>
</dbReference>
<dbReference type="EMBL" id="JANFFA010000001">
    <property type="protein sequence ID" value="MDQ2093646.1"/>
    <property type="molecule type" value="Genomic_DNA"/>
</dbReference>
<comment type="subcellular location">
    <subcellularLocation>
        <location evidence="1 14">Cell membrane</location>
        <topology evidence="1 14">Multi-pass membrane protein</topology>
    </subcellularLocation>
</comment>
<evidence type="ECO:0000256" key="1">
    <source>
        <dbReference type="ARBA" id="ARBA00004651"/>
    </source>
</evidence>
<dbReference type="Pfam" id="PF00510">
    <property type="entry name" value="COX3"/>
    <property type="match status" value="1"/>
</dbReference>
<organism evidence="17 18">
    <name type="scientific">Rhodalgimonas zhirmunskyi</name>
    <dbReference type="NCBI Taxonomy" id="2964767"/>
    <lineage>
        <taxon>Bacteria</taxon>
        <taxon>Pseudomonadati</taxon>
        <taxon>Pseudomonadota</taxon>
        <taxon>Alphaproteobacteria</taxon>
        <taxon>Rhodobacterales</taxon>
        <taxon>Roseobacteraceae</taxon>
        <taxon>Rhodalgimonas</taxon>
    </lineage>
</organism>
<dbReference type="InterPro" id="IPR000298">
    <property type="entry name" value="Cyt_c_oxidase-like_su3"/>
</dbReference>
<evidence type="ECO:0000256" key="8">
    <source>
        <dbReference type="ARBA" id="ARBA00023136"/>
    </source>
</evidence>
<dbReference type="GO" id="GO:0005886">
    <property type="term" value="C:plasma membrane"/>
    <property type="evidence" value="ECO:0007669"/>
    <property type="project" value="UniProtKB-SubCell"/>
</dbReference>
<evidence type="ECO:0000256" key="3">
    <source>
        <dbReference type="ARBA" id="ARBA00011700"/>
    </source>
</evidence>
<reference evidence="17" key="2">
    <citation type="submission" date="2023-04" db="EMBL/GenBank/DDBJ databases">
        <title>'Rhodoalgimonas zhirmunskyi' gen. nov., isolated from a red alga.</title>
        <authorList>
            <person name="Nedashkovskaya O.I."/>
            <person name="Otstavnykh N.Y."/>
            <person name="Bystritskaya E.P."/>
            <person name="Balabanova L.A."/>
            <person name="Isaeva M.P."/>
        </authorList>
    </citation>
    <scope>NUCLEOTIDE SEQUENCE</scope>
    <source>
        <strain evidence="17">10Alg 79</strain>
    </source>
</reference>
<feature type="transmembrane region" description="Helical" evidence="15">
    <location>
        <begin position="100"/>
        <end position="120"/>
    </location>
</feature>
<proteinExistence type="inferred from homology"/>
<comment type="subunit">
    <text evidence="3">Heterooctamer of two A chains, two B chains, two C chains and two D chains.</text>
</comment>
<comment type="caution">
    <text evidence="17">The sequence shown here is derived from an EMBL/GenBank/DDBJ whole genome shotgun (WGS) entry which is preliminary data.</text>
</comment>
<dbReference type="SUPFAM" id="SSF81452">
    <property type="entry name" value="Cytochrome c oxidase subunit III-like"/>
    <property type="match status" value="1"/>
</dbReference>
<evidence type="ECO:0000256" key="14">
    <source>
        <dbReference type="RuleBase" id="RU003376"/>
    </source>
</evidence>
<sequence length="211" mass="23139">MSAQTDPLYPGMTLEAADRDSHDAAEPVIFGFWIFLMSDLLLFAVLFATYAAMSTHGQADAPGPRELFELGSIFIETMLLLGSTFTFGMASLAMKYDQGAGAVVFWMVVTGLLGAGFLGFEISDFYQFAVIEGAPPQASGFLSSFYALVATHGLHVASALVWMVVMFVQIAVFGLSREVKLRIMRLALFWHMLDVVWVGIFTFVFLFGVVQ</sequence>
<dbReference type="GO" id="GO:0019646">
    <property type="term" value="P:aerobic electron transport chain"/>
    <property type="evidence" value="ECO:0007669"/>
    <property type="project" value="InterPro"/>
</dbReference>
<reference evidence="17" key="1">
    <citation type="submission" date="2022-07" db="EMBL/GenBank/DDBJ databases">
        <authorList>
            <person name="Otstavnykh N."/>
            <person name="Isaeva M."/>
            <person name="Bystritskaya E."/>
        </authorList>
    </citation>
    <scope>NUCLEOTIDE SEQUENCE</scope>
    <source>
        <strain evidence="17">10Alg 79</strain>
    </source>
</reference>
<feature type="transmembrane region" description="Helical" evidence="15">
    <location>
        <begin position="73"/>
        <end position="93"/>
    </location>
</feature>
<dbReference type="PANTHER" id="PTHR11403">
    <property type="entry name" value="CYTOCHROME C OXIDASE SUBUNIT III"/>
    <property type="match status" value="1"/>
</dbReference>
<dbReference type="InterPro" id="IPR035973">
    <property type="entry name" value="Cyt_c_oxidase_su3-like_sf"/>
</dbReference>
<evidence type="ECO:0000256" key="9">
    <source>
        <dbReference type="ARBA" id="ARBA00025694"/>
    </source>
</evidence>
<feature type="transmembrane region" description="Helical" evidence="15">
    <location>
        <begin position="187"/>
        <end position="210"/>
    </location>
</feature>
<evidence type="ECO:0000256" key="6">
    <source>
        <dbReference type="ARBA" id="ARBA00022692"/>
    </source>
</evidence>
<name>A0AAJ1U4Q0_9RHOB</name>
<evidence type="ECO:0000256" key="2">
    <source>
        <dbReference type="ARBA" id="ARBA00010581"/>
    </source>
</evidence>
<evidence type="ECO:0000256" key="5">
    <source>
        <dbReference type="ARBA" id="ARBA00022475"/>
    </source>
</evidence>
<evidence type="ECO:0000313" key="17">
    <source>
        <dbReference type="EMBL" id="MDQ2093646.1"/>
    </source>
</evidence>
<dbReference type="InterPro" id="IPR024791">
    <property type="entry name" value="Cyt_c/ubiquinol_Oxase_su3"/>
</dbReference>
<keyword evidence="8 15" id="KW-0472">Membrane</keyword>
<dbReference type="PROSITE" id="PS50253">
    <property type="entry name" value="COX3"/>
    <property type="match status" value="1"/>
</dbReference>
<dbReference type="AlphaFoldDB" id="A0AAJ1U4Q0"/>
<evidence type="ECO:0000259" key="16">
    <source>
        <dbReference type="PROSITE" id="PS50253"/>
    </source>
</evidence>
<gene>
    <name evidence="17" type="ORF">NOI20_05960</name>
</gene>
<evidence type="ECO:0000256" key="4">
    <source>
        <dbReference type="ARBA" id="ARBA00014687"/>
    </source>
</evidence>
<evidence type="ECO:0000256" key="11">
    <source>
        <dbReference type="ARBA" id="ARBA00031884"/>
    </source>
</evidence>
<evidence type="ECO:0000256" key="15">
    <source>
        <dbReference type="SAM" id="Phobius"/>
    </source>
</evidence>
<evidence type="ECO:0000256" key="10">
    <source>
        <dbReference type="ARBA" id="ARBA00030072"/>
    </source>
</evidence>
<feature type="domain" description="Heme-copper oxidase subunit III family profile" evidence="16">
    <location>
        <begin position="1"/>
        <end position="209"/>
    </location>
</feature>
<feature type="transmembrane region" description="Helical" evidence="15">
    <location>
        <begin position="28"/>
        <end position="53"/>
    </location>
</feature>
<keyword evidence="7 15" id="KW-1133">Transmembrane helix</keyword>
<comment type="function">
    <text evidence="9">Cytochrome bo(3) ubiquinol terminal oxidase is the component of the aerobic respiratory chain of E.coli that predominates when cells are grown at high aeration. Has proton pump activity across the membrane in addition to electron transfer, pumping 2 protons/electron.</text>
</comment>
<dbReference type="RefSeq" id="WP_317625229.1">
    <property type="nucleotide sequence ID" value="NZ_JANFFA010000001.1"/>
</dbReference>
<dbReference type="Proteomes" id="UP001227162">
    <property type="component" value="Unassembled WGS sequence"/>
</dbReference>
<dbReference type="PANTHER" id="PTHR11403:SF2">
    <property type="entry name" value="CYTOCHROME BO(3) UBIQUINOL OXIDASE SUBUNIT 3"/>
    <property type="match status" value="1"/>
</dbReference>
<feature type="transmembrane region" description="Helical" evidence="15">
    <location>
        <begin position="154"/>
        <end position="175"/>
    </location>
</feature>
<dbReference type="GO" id="GO:0004129">
    <property type="term" value="F:cytochrome-c oxidase activity"/>
    <property type="evidence" value="ECO:0007669"/>
    <property type="project" value="InterPro"/>
</dbReference>
<evidence type="ECO:0000256" key="7">
    <source>
        <dbReference type="ARBA" id="ARBA00022989"/>
    </source>
</evidence>
<keyword evidence="6 14" id="KW-0812">Transmembrane</keyword>
<comment type="similarity">
    <text evidence="2 14">Belongs to the cytochrome c oxidase subunit 3 family.</text>
</comment>
<keyword evidence="5" id="KW-1003">Cell membrane</keyword>
<keyword evidence="18" id="KW-1185">Reference proteome</keyword>
<dbReference type="Gene3D" id="1.20.120.80">
    <property type="entry name" value="Cytochrome c oxidase, subunit III, four-helix bundle"/>
    <property type="match status" value="1"/>
</dbReference>
<dbReference type="InterPro" id="IPR013833">
    <property type="entry name" value="Cyt_c_oxidase_su3_a-hlx"/>
</dbReference>
<protein>
    <recommendedName>
        <fullName evidence="4">Cytochrome bo(3) ubiquinol oxidase subunit 3</fullName>
    </recommendedName>
    <alternativeName>
        <fullName evidence="12">Cytochrome o ubiquinol oxidase subunit 3</fullName>
    </alternativeName>
    <alternativeName>
        <fullName evidence="10">Oxidase bo(3) subunit 3</fullName>
    </alternativeName>
    <alternativeName>
        <fullName evidence="13">Ubiquinol oxidase polypeptide III</fullName>
    </alternativeName>
    <alternativeName>
        <fullName evidence="11">Ubiquinol oxidase subunit 3</fullName>
    </alternativeName>
</protein>
<evidence type="ECO:0000313" key="18">
    <source>
        <dbReference type="Proteomes" id="UP001227162"/>
    </source>
</evidence>
<evidence type="ECO:0000256" key="13">
    <source>
        <dbReference type="ARBA" id="ARBA00032717"/>
    </source>
</evidence>